<reference evidence="2 3" key="1">
    <citation type="submission" date="2024-05" db="EMBL/GenBank/DDBJ databases">
        <authorList>
            <person name="Wallberg A."/>
        </authorList>
    </citation>
    <scope>NUCLEOTIDE SEQUENCE [LARGE SCALE GENOMIC DNA]</scope>
</reference>
<comment type="caution">
    <text evidence="2">The sequence shown here is derived from an EMBL/GenBank/DDBJ whole genome shotgun (WGS) entry which is preliminary data.</text>
</comment>
<dbReference type="Pfam" id="PF02204">
    <property type="entry name" value="VPS9"/>
    <property type="match status" value="1"/>
</dbReference>
<dbReference type="InterPro" id="IPR003123">
    <property type="entry name" value="VPS9"/>
</dbReference>
<dbReference type="EMBL" id="CAXKWB010001091">
    <property type="protein sequence ID" value="CAL4063285.1"/>
    <property type="molecule type" value="Genomic_DNA"/>
</dbReference>
<protein>
    <recommendedName>
        <fullName evidence="1">VPS9 domain-containing protein</fullName>
    </recommendedName>
</protein>
<dbReference type="SMART" id="SM00167">
    <property type="entry name" value="VPS9"/>
    <property type="match status" value="1"/>
</dbReference>
<keyword evidence="3" id="KW-1185">Reference proteome</keyword>
<dbReference type="InterPro" id="IPR037191">
    <property type="entry name" value="VPS9_dom_sf"/>
</dbReference>
<gene>
    <name evidence="2" type="ORF">MNOR_LOCUS3248</name>
</gene>
<dbReference type="Gene3D" id="1.20.1050.80">
    <property type="entry name" value="VPS9 domain"/>
    <property type="match status" value="1"/>
</dbReference>
<dbReference type="PANTHER" id="PTHR46089:SF2">
    <property type="entry name" value="ALSIN HOMOLOG"/>
    <property type="match status" value="1"/>
</dbReference>
<evidence type="ECO:0000259" key="1">
    <source>
        <dbReference type="PROSITE" id="PS51205"/>
    </source>
</evidence>
<dbReference type="PANTHER" id="PTHR46089">
    <property type="entry name" value="ALSIN HOMOLOG"/>
    <property type="match status" value="1"/>
</dbReference>
<dbReference type="GO" id="GO:0016197">
    <property type="term" value="P:endosomal transport"/>
    <property type="evidence" value="ECO:0007669"/>
    <property type="project" value="TreeGrafter"/>
</dbReference>
<dbReference type="SUPFAM" id="SSF109993">
    <property type="entry name" value="VPS9 domain"/>
    <property type="match status" value="1"/>
</dbReference>
<dbReference type="GO" id="GO:0005737">
    <property type="term" value="C:cytoplasm"/>
    <property type="evidence" value="ECO:0007669"/>
    <property type="project" value="TreeGrafter"/>
</dbReference>
<feature type="domain" description="VPS9" evidence="1">
    <location>
        <begin position="260"/>
        <end position="405"/>
    </location>
</feature>
<evidence type="ECO:0000313" key="2">
    <source>
        <dbReference type="EMBL" id="CAL4063285.1"/>
    </source>
</evidence>
<sequence>MNGPGVLRFSHGDVLEGNFLGQWTDGVKVSGVLRPHHTPPSLHRCVKKYWQQTDNKWRSAFDHCRQQLGMTKIKDPSQHKVWECLGSALQAEREAVQYFQRPCDGLDGLEIPPIAHSDNCLNWENYCTIKNYLHKAFACPLHPLGRLVGCLEDAFTDSYQEEVSHKLLLNAAVEELKSFNQRLYQIVLALFPILPEEGDLVDLQVNHTNTNTQTQSISGYSLVQRWLLTPQIYSLVHHFYLINNQERDQQYQSRLYNWNQHADLPLMSFLEVNTNFWASDISSISDRGSFYEGGKSAFKEAIQALQQIPTHFAPTKKLHSAVTCWSLVRELFSQKIKKGSAGADEMFPAFLFVVVRANISHLGAEINLIEDLLDPLLSNGSLGYMLVSLKACYEQILTEKREPARRNINMLI</sequence>
<dbReference type="AlphaFoldDB" id="A0AAV2PR36"/>
<dbReference type="PROSITE" id="PS51205">
    <property type="entry name" value="VPS9"/>
    <property type="match status" value="1"/>
</dbReference>
<dbReference type="InterPro" id="IPR051984">
    <property type="entry name" value="Alsin"/>
</dbReference>
<dbReference type="Proteomes" id="UP001497623">
    <property type="component" value="Unassembled WGS sequence"/>
</dbReference>
<dbReference type="InterPro" id="IPR059093">
    <property type="entry name" value="HA_Alsin"/>
</dbReference>
<name>A0AAV2PR36_MEGNR</name>
<dbReference type="GO" id="GO:0005085">
    <property type="term" value="F:guanyl-nucleotide exchange factor activity"/>
    <property type="evidence" value="ECO:0007669"/>
    <property type="project" value="TreeGrafter"/>
</dbReference>
<dbReference type="GO" id="GO:0031267">
    <property type="term" value="F:small GTPase binding"/>
    <property type="evidence" value="ECO:0007669"/>
    <property type="project" value="TreeGrafter"/>
</dbReference>
<evidence type="ECO:0000313" key="3">
    <source>
        <dbReference type="Proteomes" id="UP001497623"/>
    </source>
</evidence>
<proteinExistence type="predicted"/>
<organism evidence="2 3">
    <name type="scientific">Meganyctiphanes norvegica</name>
    <name type="common">Northern krill</name>
    <name type="synonym">Thysanopoda norvegica</name>
    <dbReference type="NCBI Taxonomy" id="48144"/>
    <lineage>
        <taxon>Eukaryota</taxon>
        <taxon>Metazoa</taxon>
        <taxon>Ecdysozoa</taxon>
        <taxon>Arthropoda</taxon>
        <taxon>Crustacea</taxon>
        <taxon>Multicrustacea</taxon>
        <taxon>Malacostraca</taxon>
        <taxon>Eumalacostraca</taxon>
        <taxon>Eucarida</taxon>
        <taxon>Euphausiacea</taxon>
        <taxon>Euphausiidae</taxon>
        <taxon>Meganyctiphanes</taxon>
    </lineage>
</organism>
<dbReference type="Pfam" id="PF26202">
    <property type="entry name" value="HA_Alsin"/>
    <property type="match status" value="1"/>
</dbReference>
<accession>A0AAV2PR36</accession>